<feature type="region of interest" description="Disordered" evidence="1">
    <location>
        <begin position="35"/>
        <end position="90"/>
    </location>
</feature>
<accession>V5US65</accession>
<feature type="compositionally biased region" description="Polar residues" evidence="1">
    <location>
        <begin position="68"/>
        <end position="82"/>
    </location>
</feature>
<protein>
    <submittedName>
        <fullName evidence="2">Uncharacterized protein</fullName>
    </submittedName>
</protein>
<evidence type="ECO:0000313" key="2">
    <source>
        <dbReference type="EMBL" id="AHB80483.1"/>
    </source>
</evidence>
<name>V5US65_9CAUD</name>
<dbReference type="OrthoDB" id="25416at10239"/>
<dbReference type="RefSeq" id="YP_009008203.1">
    <property type="nucleotide sequence ID" value="NC_023587.1"/>
</dbReference>
<evidence type="ECO:0000313" key="3">
    <source>
        <dbReference type="Proteomes" id="UP000018808"/>
    </source>
</evidence>
<reference evidence="2 3" key="1">
    <citation type="journal article" date="2014" name="Nature">
        <title>Viral tagging reveals discrete populations in Synechococcus viral genome sequence space.</title>
        <authorList>
            <person name="Deng L."/>
            <person name="Ignacio Espinoza J.C."/>
            <person name="Gregory A.C."/>
            <person name="Poulos B.T."/>
            <person name="Weitz J.S."/>
            <person name="Hugenholtz P."/>
            <person name="Sullivan M.B."/>
        </authorList>
    </citation>
    <scope>NUCLEOTIDE SEQUENCE [LARGE SCALE GENOMIC DNA]</scope>
</reference>
<dbReference type="KEGG" id="vg:18504645"/>
<dbReference type="Proteomes" id="UP000018808">
    <property type="component" value="Segment"/>
</dbReference>
<proteinExistence type="predicted"/>
<dbReference type="EMBL" id="KF156338">
    <property type="protein sequence ID" value="AHB80483.1"/>
    <property type="molecule type" value="Genomic_DNA"/>
</dbReference>
<dbReference type="GeneID" id="18504645"/>
<gene>
    <name evidence="2" type="ORF">S-MbCM7_069</name>
</gene>
<evidence type="ECO:0000256" key="1">
    <source>
        <dbReference type="SAM" id="MobiDB-lite"/>
    </source>
</evidence>
<organism evidence="2 3">
    <name type="scientific">Synechococcus phage ACG-2014h</name>
    <dbReference type="NCBI Taxonomy" id="1340810"/>
    <lineage>
        <taxon>Viruses</taxon>
        <taxon>Duplodnaviria</taxon>
        <taxon>Heunggongvirae</taxon>
        <taxon>Uroviricota</taxon>
        <taxon>Caudoviricetes</taxon>
        <taxon>Pantevenvirales</taxon>
        <taxon>Kyanoviridae</taxon>
        <taxon>Sedonavirus</taxon>
        <taxon>Sedonavirus tusconh</taxon>
    </lineage>
</organism>
<keyword evidence="3" id="KW-1185">Reference proteome</keyword>
<sequence>MENPFGNYDSILENFDAFCDGFEKQAAERFLRGGKDGSVLGKYASQGGGDTPSAVREISEPGGESPTAGESTIDVQASHSDGEGESSTDA</sequence>